<accession>A0A9R1XX83</accession>
<protein>
    <recommendedName>
        <fullName evidence="1">Reverse transcriptase Ty1/copia-type domain-containing protein</fullName>
    </recommendedName>
</protein>
<dbReference type="Pfam" id="PF07727">
    <property type="entry name" value="RVT_2"/>
    <property type="match status" value="1"/>
</dbReference>
<gene>
    <name evidence="2" type="ORF">LSAT_V11C200097950</name>
</gene>
<dbReference type="EMBL" id="NBSK02000002">
    <property type="protein sequence ID" value="KAJ0223967.1"/>
    <property type="molecule type" value="Genomic_DNA"/>
</dbReference>
<organism evidence="2 3">
    <name type="scientific">Lactuca sativa</name>
    <name type="common">Garden lettuce</name>
    <dbReference type="NCBI Taxonomy" id="4236"/>
    <lineage>
        <taxon>Eukaryota</taxon>
        <taxon>Viridiplantae</taxon>
        <taxon>Streptophyta</taxon>
        <taxon>Embryophyta</taxon>
        <taxon>Tracheophyta</taxon>
        <taxon>Spermatophyta</taxon>
        <taxon>Magnoliopsida</taxon>
        <taxon>eudicotyledons</taxon>
        <taxon>Gunneridae</taxon>
        <taxon>Pentapetalae</taxon>
        <taxon>asterids</taxon>
        <taxon>campanulids</taxon>
        <taxon>Asterales</taxon>
        <taxon>Asteraceae</taxon>
        <taxon>Cichorioideae</taxon>
        <taxon>Cichorieae</taxon>
        <taxon>Lactucinae</taxon>
        <taxon>Lactuca</taxon>
    </lineage>
</organism>
<dbReference type="InterPro" id="IPR013103">
    <property type="entry name" value="RVT_2"/>
</dbReference>
<dbReference type="AlphaFoldDB" id="A0A9R1XX83"/>
<feature type="domain" description="Reverse transcriptase Ty1/copia-type" evidence="1">
    <location>
        <begin position="15"/>
        <end position="143"/>
    </location>
</feature>
<reference evidence="2 3" key="1">
    <citation type="journal article" date="2017" name="Nat. Commun.">
        <title>Genome assembly with in vitro proximity ligation data and whole-genome triplication in lettuce.</title>
        <authorList>
            <person name="Reyes-Chin-Wo S."/>
            <person name="Wang Z."/>
            <person name="Yang X."/>
            <person name="Kozik A."/>
            <person name="Arikit S."/>
            <person name="Song C."/>
            <person name="Xia L."/>
            <person name="Froenicke L."/>
            <person name="Lavelle D.O."/>
            <person name="Truco M.J."/>
            <person name="Xia R."/>
            <person name="Zhu S."/>
            <person name="Xu C."/>
            <person name="Xu H."/>
            <person name="Xu X."/>
            <person name="Cox K."/>
            <person name="Korf I."/>
            <person name="Meyers B.C."/>
            <person name="Michelmore R.W."/>
        </authorList>
    </citation>
    <scope>NUCLEOTIDE SEQUENCE [LARGE SCALE GENOMIC DNA]</scope>
    <source>
        <strain evidence="3">cv. Salinas</strain>
        <tissue evidence="2">Seedlings</tissue>
    </source>
</reference>
<comment type="caution">
    <text evidence="2">The sequence shown here is derived from an EMBL/GenBank/DDBJ whole genome shotgun (WGS) entry which is preliminary data.</text>
</comment>
<sequence length="147" mass="16855">MKEILDEIDSVMHKNTWVLSDLPPNCKALRCKWIQKSKIKVCGSINKYKAKLVIEGFRKKEGIDFFDTYAPVARISTIKLMLALAVIHKLVIHQMDVKTVFLNGDLDEEIDMKQLEGFLMPGNDHKVRKLKKSLYGLKKAPKMPSKV</sequence>
<evidence type="ECO:0000259" key="1">
    <source>
        <dbReference type="Pfam" id="PF07727"/>
    </source>
</evidence>
<name>A0A9R1XX83_LACSA</name>
<evidence type="ECO:0000313" key="3">
    <source>
        <dbReference type="Proteomes" id="UP000235145"/>
    </source>
</evidence>
<keyword evidence="3" id="KW-1185">Reference proteome</keyword>
<dbReference type="Proteomes" id="UP000235145">
    <property type="component" value="Unassembled WGS sequence"/>
</dbReference>
<proteinExistence type="predicted"/>
<dbReference type="SUPFAM" id="SSF56672">
    <property type="entry name" value="DNA/RNA polymerases"/>
    <property type="match status" value="1"/>
</dbReference>
<dbReference type="InterPro" id="IPR043502">
    <property type="entry name" value="DNA/RNA_pol_sf"/>
</dbReference>
<evidence type="ECO:0000313" key="2">
    <source>
        <dbReference type="EMBL" id="KAJ0223967.1"/>
    </source>
</evidence>